<dbReference type="InterPro" id="IPR011042">
    <property type="entry name" value="6-blade_b-propeller_TolB-like"/>
</dbReference>
<evidence type="ECO:0000313" key="4">
    <source>
        <dbReference type="EMBL" id="CAG2246771.1"/>
    </source>
</evidence>
<feature type="region of interest" description="Disordered" evidence="2">
    <location>
        <begin position="376"/>
        <end position="405"/>
    </location>
</feature>
<accession>A0A8S3UWN7</accession>
<evidence type="ECO:0000259" key="3">
    <source>
        <dbReference type="PROSITE" id="PS50119"/>
    </source>
</evidence>
<dbReference type="OrthoDB" id="6137591at2759"/>
<protein>
    <recommendedName>
        <fullName evidence="3">B box-type domain-containing protein</fullName>
    </recommendedName>
</protein>
<dbReference type="AlphaFoldDB" id="A0A8S3UWN7"/>
<dbReference type="InterPro" id="IPR047153">
    <property type="entry name" value="TRIM45/56/19-like"/>
</dbReference>
<dbReference type="PANTHER" id="PTHR25462">
    <property type="entry name" value="BONUS, ISOFORM C-RELATED"/>
    <property type="match status" value="1"/>
</dbReference>
<dbReference type="EMBL" id="CAJPWZ010002881">
    <property type="protein sequence ID" value="CAG2246771.1"/>
    <property type="molecule type" value="Genomic_DNA"/>
</dbReference>
<dbReference type="GO" id="GO:0061630">
    <property type="term" value="F:ubiquitin protein ligase activity"/>
    <property type="evidence" value="ECO:0007669"/>
    <property type="project" value="TreeGrafter"/>
</dbReference>
<dbReference type="Gene3D" id="2.120.10.30">
    <property type="entry name" value="TolB, C-terminal domain"/>
    <property type="match status" value="1"/>
</dbReference>
<dbReference type="GO" id="GO:0005654">
    <property type="term" value="C:nucleoplasm"/>
    <property type="evidence" value="ECO:0007669"/>
    <property type="project" value="TreeGrafter"/>
</dbReference>
<gene>
    <name evidence="4" type="ORF">MEDL_58670</name>
</gene>
<dbReference type="CDD" id="cd19757">
    <property type="entry name" value="Bbox1"/>
    <property type="match status" value="1"/>
</dbReference>
<dbReference type="PANTHER" id="PTHR25462:SF305">
    <property type="entry name" value="RING-TYPE DOMAIN-CONTAINING PROTEIN"/>
    <property type="match status" value="1"/>
</dbReference>
<evidence type="ECO:0000313" key="5">
    <source>
        <dbReference type="Proteomes" id="UP000683360"/>
    </source>
</evidence>
<dbReference type="Gene3D" id="3.30.160.60">
    <property type="entry name" value="Classic Zinc Finger"/>
    <property type="match status" value="1"/>
</dbReference>
<comment type="caution">
    <text evidence="4">The sequence shown here is derived from an EMBL/GenBank/DDBJ whole genome shotgun (WGS) entry which is preliminary data.</text>
</comment>
<dbReference type="GO" id="GO:0008270">
    <property type="term" value="F:zinc ion binding"/>
    <property type="evidence" value="ECO:0007669"/>
    <property type="project" value="UniProtKB-KW"/>
</dbReference>
<dbReference type="SUPFAM" id="SSF101898">
    <property type="entry name" value="NHL repeat"/>
    <property type="match status" value="1"/>
</dbReference>
<evidence type="ECO:0000256" key="2">
    <source>
        <dbReference type="SAM" id="MobiDB-lite"/>
    </source>
</evidence>
<keyword evidence="5" id="KW-1185">Reference proteome</keyword>
<name>A0A8S3UWN7_MYTED</name>
<keyword evidence="1" id="KW-0863">Zinc-finger</keyword>
<proteinExistence type="predicted"/>
<dbReference type="PROSITE" id="PS50119">
    <property type="entry name" value="ZF_BBOX"/>
    <property type="match status" value="2"/>
</dbReference>
<reference evidence="4" key="1">
    <citation type="submission" date="2021-03" db="EMBL/GenBank/DDBJ databases">
        <authorList>
            <person name="Bekaert M."/>
        </authorList>
    </citation>
    <scope>NUCLEOTIDE SEQUENCE</scope>
</reference>
<evidence type="ECO:0000256" key="1">
    <source>
        <dbReference type="PROSITE-ProRule" id="PRU00024"/>
    </source>
</evidence>
<keyword evidence="1" id="KW-0479">Metal-binding</keyword>
<dbReference type="InterPro" id="IPR000315">
    <property type="entry name" value="Znf_B-box"/>
</dbReference>
<feature type="compositionally biased region" description="Low complexity" evidence="2">
    <location>
        <begin position="396"/>
        <end position="405"/>
    </location>
</feature>
<dbReference type="SMART" id="SM00336">
    <property type="entry name" value="BBOX"/>
    <property type="match status" value="2"/>
</dbReference>
<feature type="domain" description="B box-type" evidence="3">
    <location>
        <begin position="90"/>
        <end position="140"/>
    </location>
</feature>
<feature type="domain" description="B box-type" evidence="3">
    <location>
        <begin position="152"/>
        <end position="193"/>
    </location>
</feature>
<organism evidence="4 5">
    <name type="scientific">Mytilus edulis</name>
    <name type="common">Blue mussel</name>
    <dbReference type="NCBI Taxonomy" id="6550"/>
    <lineage>
        <taxon>Eukaryota</taxon>
        <taxon>Metazoa</taxon>
        <taxon>Spiralia</taxon>
        <taxon>Lophotrochozoa</taxon>
        <taxon>Mollusca</taxon>
        <taxon>Bivalvia</taxon>
        <taxon>Autobranchia</taxon>
        <taxon>Pteriomorphia</taxon>
        <taxon>Mytilida</taxon>
        <taxon>Mytiloidea</taxon>
        <taxon>Mytilidae</taxon>
        <taxon>Mytilinae</taxon>
        <taxon>Mytilus</taxon>
    </lineage>
</organism>
<dbReference type="SUPFAM" id="SSF57845">
    <property type="entry name" value="B-box zinc-binding domain"/>
    <property type="match status" value="1"/>
</dbReference>
<feature type="compositionally biased region" description="Polar residues" evidence="2">
    <location>
        <begin position="376"/>
        <end position="386"/>
    </location>
</feature>
<keyword evidence="1" id="KW-0862">Zinc</keyword>
<dbReference type="Proteomes" id="UP000683360">
    <property type="component" value="Unassembled WGS sequence"/>
</dbReference>
<sequence>MTCWPAVYVWKHIKLQNIYHVYILSVRYALISIFYQPLQKDKHENKGFNCPVCRQFVSIGERSSNQECWAEELPNNHLIISMIDRKALQKQEKLCNVCELSNVNQKAVSWCTVCQEALCCTCENYHRKFKMSSNHKILTLQEVQADKTTAVSGSTTCEDHSDKFIEIYCVDHNKPCCTVCATVKHRKCEKVVVIEDAAAGVKESKQTMEFLELIMLWKMILDKSIEGTEKNVVNVENLDNNIFSEIESLKKDIIEHVNKMEKAAKDELTITKKEILIQLTDKLTEMSSLKSTIDNWHRILSTCVKDGSDIQCLIEINKLIPMKDKIEADIIKATSDIDEKSFSFERNRVVENFEEMVKSLGQIRIETKHETVQSKSLSSSINSVPNQKEPDFNETIQSGSQGSSSIDMVPNPNEPNFHTGKVKSLFTLDAGETRWSAVCGIFTEEFIFISNLYKKKLLKFNLNGVFHSDIQFHNGPYDIAKFRENELAVAFIDSQEIQLINIHTMTIGWKIVLTVPVGGLRYMNSNNQFVTACDKCIVWLNASNGQKIKETKTNGNTFYVCVYGSNRYVYADGPSSVVCTDGGTKQFTYKNPKLAGPRGIDMDFHGNLYICSNKSSNIHQISASGKLIRIIPCDDIGTVKPWGIRFKENSNKFLVTSLSSGRVVVAEII</sequence>